<evidence type="ECO:0000313" key="5">
    <source>
        <dbReference type="EMBL" id="GAA0349712.1"/>
    </source>
</evidence>
<dbReference type="PANTHER" id="PTHR16305">
    <property type="entry name" value="TESTICULAR SOLUBLE ADENYLYL CYCLASE"/>
    <property type="match status" value="1"/>
</dbReference>
<keyword evidence="1" id="KW-0547">Nucleotide-binding</keyword>
<dbReference type="Proteomes" id="UP001501822">
    <property type="component" value="Unassembled WGS sequence"/>
</dbReference>
<dbReference type="InterPro" id="IPR000792">
    <property type="entry name" value="Tscrpt_reg_LuxR_C"/>
</dbReference>
<name>A0ABN0WXT2_9ACTN</name>
<dbReference type="InterPro" id="IPR016032">
    <property type="entry name" value="Sig_transdc_resp-reg_C-effctor"/>
</dbReference>
<dbReference type="Gene3D" id="3.40.50.300">
    <property type="entry name" value="P-loop containing nucleotide triphosphate hydrolases"/>
    <property type="match status" value="1"/>
</dbReference>
<dbReference type="Gene3D" id="1.10.10.10">
    <property type="entry name" value="Winged helix-like DNA-binding domain superfamily/Winged helix DNA-binding domain"/>
    <property type="match status" value="1"/>
</dbReference>
<dbReference type="InterPro" id="IPR036388">
    <property type="entry name" value="WH-like_DNA-bd_sf"/>
</dbReference>
<reference evidence="5 6" key="1">
    <citation type="journal article" date="2019" name="Int. J. Syst. Evol. Microbiol.">
        <title>The Global Catalogue of Microorganisms (GCM) 10K type strain sequencing project: providing services to taxonomists for standard genome sequencing and annotation.</title>
        <authorList>
            <consortium name="The Broad Institute Genomics Platform"/>
            <consortium name="The Broad Institute Genome Sequencing Center for Infectious Disease"/>
            <person name="Wu L."/>
            <person name="Ma J."/>
        </authorList>
    </citation>
    <scope>NUCLEOTIDE SEQUENCE [LARGE SCALE GENOMIC DNA]</scope>
    <source>
        <strain evidence="5 6">JCM 3146</strain>
    </source>
</reference>
<evidence type="ECO:0000256" key="3">
    <source>
        <dbReference type="SAM" id="MobiDB-lite"/>
    </source>
</evidence>
<dbReference type="CDD" id="cd06170">
    <property type="entry name" value="LuxR_C_like"/>
    <property type="match status" value="1"/>
</dbReference>
<keyword evidence="2" id="KW-0067">ATP-binding</keyword>
<dbReference type="SUPFAM" id="SSF46894">
    <property type="entry name" value="C-terminal effector domain of the bipartite response regulators"/>
    <property type="match status" value="1"/>
</dbReference>
<evidence type="ECO:0000259" key="4">
    <source>
        <dbReference type="PROSITE" id="PS50043"/>
    </source>
</evidence>
<dbReference type="Gene3D" id="1.25.40.10">
    <property type="entry name" value="Tetratricopeptide repeat domain"/>
    <property type="match status" value="1"/>
</dbReference>
<dbReference type="PANTHER" id="PTHR16305:SF35">
    <property type="entry name" value="TRANSCRIPTIONAL ACTIVATOR DOMAIN"/>
    <property type="match status" value="1"/>
</dbReference>
<dbReference type="Pfam" id="PF00196">
    <property type="entry name" value="GerE"/>
    <property type="match status" value="1"/>
</dbReference>
<dbReference type="InterPro" id="IPR041664">
    <property type="entry name" value="AAA_16"/>
</dbReference>
<dbReference type="InterPro" id="IPR011990">
    <property type="entry name" value="TPR-like_helical_dom_sf"/>
</dbReference>
<comment type="caution">
    <text evidence="5">The sequence shown here is derived from an EMBL/GenBank/DDBJ whole genome shotgun (WGS) entry which is preliminary data.</text>
</comment>
<evidence type="ECO:0000256" key="1">
    <source>
        <dbReference type="ARBA" id="ARBA00022741"/>
    </source>
</evidence>
<protein>
    <submittedName>
        <fullName evidence="5">LuxR family transcriptional regulator</fullName>
    </submittedName>
</protein>
<organism evidence="5 6">
    <name type="scientific">Actinoallomurus spadix</name>
    <dbReference type="NCBI Taxonomy" id="79912"/>
    <lineage>
        <taxon>Bacteria</taxon>
        <taxon>Bacillati</taxon>
        <taxon>Actinomycetota</taxon>
        <taxon>Actinomycetes</taxon>
        <taxon>Streptosporangiales</taxon>
        <taxon>Thermomonosporaceae</taxon>
        <taxon>Actinoallomurus</taxon>
    </lineage>
</organism>
<dbReference type="SUPFAM" id="SSF52540">
    <property type="entry name" value="P-loop containing nucleoside triphosphate hydrolases"/>
    <property type="match status" value="1"/>
</dbReference>
<proteinExistence type="predicted"/>
<dbReference type="Pfam" id="PF13191">
    <property type="entry name" value="AAA_16"/>
    <property type="match status" value="1"/>
</dbReference>
<gene>
    <name evidence="5" type="ORF">GCM10010151_44250</name>
</gene>
<accession>A0ABN0WXT2</accession>
<dbReference type="EMBL" id="BAAABM010000041">
    <property type="protein sequence ID" value="GAA0349712.1"/>
    <property type="molecule type" value="Genomic_DNA"/>
</dbReference>
<dbReference type="PROSITE" id="PS50043">
    <property type="entry name" value="HTH_LUXR_2"/>
    <property type="match status" value="1"/>
</dbReference>
<dbReference type="PRINTS" id="PR00038">
    <property type="entry name" value="HTHLUXR"/>
</dbReference>
<dbReference type="InterPro" id="IPR027417">
    <property type="entry name" value="P-loop_NTPase"/>
</dbReference>
<feature type="domain" description="HTH luxR-type" evidence="4">
    <location>
        <begin position="853"/>
        <end position="918"/>
    </location>
</feature>
<dbReference type="SMART" id="SM00421">
    <property type="entry name" value="HTH_LUXR"/>
    <property type="match status" value="1"/>
</dbReference>
<evidence type="ECO:0000313" key="6">
    <source>
        <dbReference type="Proteomes" id="UP001501822"/>
    </source>
</evidence>
<feature type="region of interest" description="Disordered" evidence="3">
    <location>
        <begin position="916"/>
        <end position="951"/>
    </location>
</feature>
<sequence>MTMRGRAAEWSAVLDLLAAAQDGRSGVLLVEGEPGIGKSLLLREATRTARARGVLSVTVGAPELDRMPLVESLLSALGEDVIADGEGPSAEQDRHMWRVERIRAGLDERAGAGPVLVSLDDLQLVTPTALATLRAWTSQLAGRPVAWLLARSTVKEGKAAGRLFGLLEYDGVRQITLPPLDDDALTRIVIDMLGAVPDPRLAALAGQSGGNPYLLTALIAGLRGENGIQIRDGSARLVAAGLPRRSQAAARHLLDRLSPRTRHLLTVTAVLARSFSPDAAAAVLGTTPTAIVPQLDEALSAGVLAVAGEELAFRHGLLWQAVTDAVPVPIRKALHQQIGEVLFDRGGPATAAAAHLMQGARTGDPRGLAELDRLVDDILPVSPQTAVDIALRVVRLTGPAEPARTDRTLTAVRTLIEAGRLDEAAAFTESALTRPMTAAAHARLCCLRSEILHMQGRSAEAAVDAATILAEPGLPDRLRDAAELALLNAQVAARDGTLARRHAQAIVEAADEHGDALVTGAFITLALAAWDTDDLAEGLRLAREAVSRAASIDAWCLHPRMILAMLLTDVRRLDEASSVMASAGDDIKVRGRLVWAAAPAVLRARLHLAAGRFDDAIAEAEAGLAATSGSGPHVLMSSALAVLAVAALRSGGPNTAQRYVDRVRPGLSQYGSPHAEARFALVTSQIAMARDGAGAVATAFAELCEQVPEHSWALVSDPTAAAWLVRTALALDDRVRAESVVGASERLARENPGFPSVAAAAEHARGLLDGDECALDRASLDHADPWARASAAEDLGALAASRGTGSRQSAITSLDQALAGYDGIGAAWDAARVRRRLRRLGVRRRHWTQGDRPVSGWGSLTDTESRIAELVAQGLTNRQVADQLFISVHTTAFHLRHIFRKLEIGSRFELARRVMEENRQRTPSNAHLGAATPVSTHLPGHVRGSHGSEAE</sequence>
<evidence type="ECO:0000256" key="2">
    <source>
        <dbReference type="ARBA" id="ARBA00022840"/>
    </source>
</evidence>
<keyword evidence="6" id="KW-1185">Reference proteome</keyword>